<dbReference type="EMBL" id="BTSY01000004">
    <property type="protein sequence ID" value="GMT24943.1"/>
    <property type="molecule type" value="Genomic_DNA"/>
</dbReference>
<evidence type="ECO:0000256" key="5">
    <source>
        <dbReference type="ARBA" id="ARBA00034769"/>
    </source>
</evidence>
<dbReference type="GO" id="GO:0034707">
    <property type="term" value="C:chloride channel complex"/>
    <property type="evidence" value="ECO:0007669"/>
    <property type="project" value="UniProtKB-KW"/>
</dbReference>
<keyword evidence="6" id="KW-1003">Cell membrane</keyword>
<evidence type="ECO:0000256" key="1">
    <source>
        <dbReference type="ARBA" id="ARBA00004370"/>
    </source>
</evidence>
<dbReference type="Pfam" id="PF01062">
    <property type="entry name" value="Bestrophin"/>
    <property type="match status" value="1"/>
</dbReference>
<comment type="function">
    <text evidence="6">Forms chloride channels.</text>
</comment>
<comment type="subcellular location">
    <subcellularLocation>
        <location evidence="6">Cell membrane</location>
        <topology evidence="6">Multi-pass membrane protein</topology>
    </subcellularLocation>
    <subcellularLocation>
        <location evidence="1">Membrane</location>
    </subcellularLocation>
</comment>
<dbReference type="GO" id="GO:0005254">
    <property type="term" value="F:chloride channel activity"/>
    <property type="evidence" value="ECO:0007669"/>
    <property type="project" value="UniProtKB-KW"/>
</dbReference>
<feature type="transmembrane region" description="Helical" evidence="6">
    <location>
        <begin position="50"/>
        <end position="69"/>
    </location>
</feature>
<keyword evidence="6" id="KW-0407">Ion channel</keyword>
<gene>
    <name evidence="7" type="ORF">PFISCL1PPCAC_16240</name>
</gene>
<feature type="non-terminal residue" evidence="7">
    <location>
        <position position="389"/>
    </location>
</feature>
<keyword evidence="8" id="KW-1185">Reference proteome</keyword>
<protein>
    <recommendedName>
        <fullName evidence="6">Bestrophin homolog</fullName>
    </recommendedName>
</protein>
<dbReference type="AlphaFoldDB" id="A0AAV5W395"/>
<keyword evidence="6" id="KW-0868">Chloride</keyword>
<sequence length="389" mass="44964">LISPPLSSLLPISTVRVRAMTVGYNLDVSKNGWANAFKVLFRWEGSIWRLIWKELLLWLFGYYAIMVLYRSEWILNPDGQRTFERLAHHIGTRIDWIPLTFILAFFVNIIVNRWSRIIDNMGYIENSALTVAMTVRGTDEKDILARRAMVRWLCLSQVLVFRDISLRVRKRFPNLDTIVQAGFLEENEKVIYEELDVDANKYWLPINWACSLAFELRDTNNVKSEPALMQLLVEFKNFRTSLQTLCNFDWVPVPLAYPQVVFFAVRAYFLLALIGRQYIIGNEAQNKAVVDIGFPLMTVLQFVFYVGWMKVAESLLNPLGEDHDHFESNSLIDKNIAIALAIVDDTHGKVPERKMDQFKTQQAPMYPENAVPRVLNHNTQFAGSAAHLM</sequence>
<comment type="caution">
    <text evidence="7">The sequence shown here is derived from an EMBL/GenBank/DDBJ whole genome shotgun (WGS) entry which is preliminary data.</text>
</comment>
<dbReference type="Proteomes" id="UP001432322">
    <property type="component" value="Unassembled WGS sequence"/>
</dbReference>
<accession>A0AAV5W395</accession>
<keyword evidence="2 6" id="KW-0812">Transmembrane</keyword>
<feature type="non-terminal residue" evidence="7">
    <location>
        <position position="1"/>
    </location>
</feature>
<dbReference type="InterPro" id="IPR021134">
    <property type="entry name" value="Bestrophin-like"/>
</dbReference>
<evidence type="ECO:0000256" key="3">
    <source>
        <dbReference type="ARBA" id="ARBA00022989"/>
    </source>
</evidence>
<dbReference type="InterPro" id="IPR000615">
    <property type="entry name" value="Bestrophin"/>
</dbReference>
<dbReference type="PANTHER" id="PTHR10736:SF58">
    <property type="entry name" value="BESTROPHIN HOMOLOG-RELATED"/>
    <property type="match status" value="1"/>
</dbReference>
<dbReference type="GO" id="GO:0005886">
    <property type="term" value="C:plasma membrane"/>
    <property type="evidence" value="ECO:0007669"/>
    <property type="project" value="UniProtKB-SubCell"/>
</dbReference>
<keyword evidence="6" id="KW-0869">Chloride channel</keyword>
<comment type="similarity">
    <text evidence="5 6">Belongs to the anion channel-forming bestrophin (TC 1.A.46) family. Calcium-sensitive chloride channel subfamily.</text>
</comment>
<reference evidence="7" key="1">
    <citation type="submission" date="2023-10" db="EMBL/GenBank/DDBJ databases">
        <title>Genome assembly of Pristionchus species.</title>
        <authorList>
            <person name="Yoshida K."/>
            <person name="Sommer R.J."/>
        </authorList>
    </citation>
    <scope>NUCLEOTIDE SEQUENCE</scope>
    <source>
        <strain evidence="7">RS5133</strain>
    </source>
</reference>
<evidence type="ECO:0000313" key="7">
    <source>
        <dbReference type="EMBL" id="GMT24943.1"/>
    </source>
</evidence>
<evidence type="ECO:0000313" key="8">
    <source>
        <dbReference type="Proteomes" id="UP001432322"/>
    </source>
</evidence>
<evidence type="ECO:0000256" key="2">
    <source>
        <dbReference type="ARBA" id="ARBA00022692"/>
    </source>
</evidence>
<name>A0AAV5W395_9BILA</name>
<keyword evidence="6" id="KW-0406">Ion transport</keyword>
<keyword evidence="3 6" id="KW-1133">Transmembrane helix</keyword>
<evidence type="ECO:0000256" key="4">
    <source>
        <dbReference type="ARBA" id="ARBA00023136"/>
    </source>
</evidence>
<feature type="transmembrane region" description="Helical" evidence="6">
    <location>
        <begin position="90"/>
        <end position="111"/>
    </location>
</feature>
<keyword evidence="4 6" id="KW-0472">Membrane</keyword>
<keyword evidence="6" id="KW-0813">Transport</keyword>
<organism evidence="7 8">
    <name type="scientific">Pristionchus fissidentatus</name>
    <dbReference type="NCBI Taxonomy" id="1538716"/>
    <lineage>
        <taxon>Eukaryota</taxon>
        <taxon>Metazoa</taxon>
        <taxon>Ecdysozoa</taxon>
        <taxon>Nematoda</taxon>
        <taxon>Chromadorea</taxon>
        <taxon>Rhabditida</taxon>
        <taxon>Rhabditina</taxon>
        <taxon>Diplogasteromorpha</taxon>
        <taxon>Diplogasteroidea</taxon>
        <taxon>Neodiplogasteridae</taxon>
        <taxon>Pristionchus</taxon>
    </lineage>
</organism>
<proteinExistence type="inferred from homology"/>
<evidence type="ECO:0000256" key="6">
    <source>
        <dbReference type="RuleBase" id="RU363126"/>
    </source>
</evidence>
<dbReference type="PANTHER" id="PTHR10736">
    <property type="entry name" value="BESTROPHIN"/>
    <property type="match status" value="1"/>
</dbReference>